<protein>
    <submittedName>
        <fullName evidence="2">LuxR C-terminal-related transcriptional regulator</fullName>
    </submittedName>
</protein>
<sequence length="138" mass="15526">MKDGAIEFPTKPFRDQDLLDAIHQGIRNDTWRRAEDDVNSDLRHRWLDFTAGEQDLMRLVFRGLLNEQIATALGVSEITVKVRRGQVMRKNAGWDTRRPDQDFGPTEGIAGASVAPAASSSLRCRGKEAYEILRSSNV</sequence>
<organism evidence="2 3">
    <name type="scientific">Rhizobium calliandrae</name>
    <dbReference type="NCBI Taxonomy" id="1312182"/>
    <lineage>
        <taxon>Bacteria</taxon>
        <taxon>Pseudomonadati</taxon>
        <taxon>Pseudomonadota</taxon>
        <taxon>Alphaproteobacteria</taxon>
        <taxon>Hyphomicrobiales</taxon>
        <taxon>Rhizobiaceae</taxon>
        <taxon>Rhizobium/Agrobacterium group</taxon>
        <taxon>Rhizobium</taxon>
    </lineage>
</organism>
<gene>
    <name evidence="2" type="ORF">PY650_13155</name>
</gene>
<reference evidence="2" key="1">
    <citation type="submission" date="2023-06" db="EMBL/GenBank/DDBJ databases">
        <title>Phylogenetic Diversity of Rhizobium strains.</title>
        <authorList>
            <person name="Moura F.T."/>
            <person name="Helene L.C.F."/>
            <person name="Hungria M."/>
        </authorList>
    </citation>
    <scope>NUCLEOTIDE SEQUENCE</scope>
    <source>
        <strain evidence="2">CCGE524</strain>
    </source>
</reference>
<keyword evidence="3" id="KW-1185">Reference proteome</keyword>
<dbReference type="EMBL" id="JARFYN010000014">
    <property type="protein sequence ID" value="MDL2406593.1"/>
    <property type="molecule type" value="Genomic_DNA"/>
</dbReference>
<evidence type="ECO:0000259" key="1">
    <source>
        <dbReference type="SMART" id="SM00421"/>
    </source>
</evidence>
<dbReference type="PRINTS" id="PR00038">
    <property type="entry name" value="HTHLUXR"/>
</dbReference>
<dbReference type="InterPro" id="IPR000792">
    <property type="entry name" value="Tscrpt_reg_LuxR_C"/>
</dbReference>
<dbReference type="CDD" id="cd06170">
    <property type="entry name" value="LuxR_C_like"/>
    <property type="match status" value="1"/>
</dbReference>
<comment type="caution">
    <text evidence="2">The sequence shown here is derived from an EMBL/GenBank/DDBJ whole genome shotgun (WGS) entry which is preliminary data.</text>
</comment>
<dbReference type="InterPro" id="IPR016032">
    <property type="entry name" value="Sig_transdc_resp-reg_C-effctor"/>
</dbReference>
<name>A0ABT7KF19_9HYPH</name>
<evidence type="ECO:0000313" key="2">
    <source>
        <dbReference type="EMBL" id="MDL2406593.1"/>
    </source>
</evidence>
<evidence type="ECO:0000313" key="3">
    <source>
        <dbReference type="Proteomes" id="UP001172630"/>
    </source>
</evidence>
<dbReference type="SUPFAM" id="SSF46894">
    <property type="entry name" value="C-terminal effector domain of the bipartite response regulators"/>
    <property type="match status" value="1"/>
</dbReference>
<accession>A0ABT7KF19</accession>
<dbReference type="RefSeq" id="WP_285879703.1">
    <property type="nucleotide sequence ID" value="NZ_JARFYN010000014.1"/>
</dbReference>
<feature type="domain" description="HTH luxR-type" evidence="1">
    <location>
        <begin position="46"/>
        <end position="96"/>
    </location>
</feature>
<dbReference type="Gene3D" id="3.40.50.2300">
    <property type="match status" value="1"/>
</dbReference>
<dbReference type="SMART" id="SM00421">
    <property type="entry name" value="HTH_LUXR"/>
    <property type="match status" value="1"/>
</dbReference>
<proteinExistence type="predicted"/>
<dbReference type="Proteomes" id="UP001172630">
    <property type="component" value="Unassembled WGS sequence"/>
</dbReference>
<dbReference type="Pfam" id="PF00196">
    <property type="entry name" value="GerE"/>
    <property type="match status" value="1"/>
</dbReference>